<dbReference type="PANTHER" id="PTHR24198:SF165">
    <property type="entry name" value="ANKYRIN REPEAT-CONTAINING PROTEIN-RELATED"/>
    <property type="match status" value="1"/>
</dbReference>
<sequence length="419" mass="46782">MDISLIDHNNCPNTIKCPKNDLGIHNGKLVNELIAVRSDPCPASFEAIPKELLSNIFKNLSLKDLTHAAHLSKASYQEAKRLYYKINEDKKIDAIFSLVKERALISLQTIDQMGESLAAMVDKPCGNTLLHQAVLHDQVDIINFLLKLKKIDVNAKNSLDDTPLYLAAKKGLCSIAKRLIMHSEININTENGKFGRSALHIAILEEHLKLAEQLISSPACDVNKQDNNGESGLYHAIRKNNLQVVELLLNQPIIDVNQQNGKCCTALMLAVLKGNTDIVKVLLEHASIDINIDDCKRRSHNALNFAIWKNRFDIAKLLAARKDINANSITLMGWTTMSLSIKSRNIQIIEILEMLPQKGAKADIDGRTPSYYLVREGDEYGIKVMLDDSDTSLESALLEIHIKRAHLMGNVPVFNLDLF</sequence>
<dbReference type="PROSITE" id="PS50181">
    <property type="entry name" value="FBOX"/>
    <property type="match status" value="1"/>
</dbReference>
<feature type="domain" description="F-box" evidence="3">
    <location>
        <begin position="42"/>
        <end position="86"/>
    </location>
</feature>
<evidence type="ECO:0000313" key="4">
    <source>
        <dbReference type="EMBL" id="XBS69744.1"/>
    </source>
</evidence>
<dbReference type="Pfam" id="PF00023">
    <property type="entry name" value="Ank"/>
    <property type="match status" value="1"/>
</dbReference>
<keyword evidence="1" id="KW-0677">Repeat</keyword>
<dbReference type="Gene3D" id="1.25.40.20">
    <property type="entry name" value="Ankyrin repeat-containing domain"/>
    <property type="match status" value="2"/>
</dbReference>
<dbReference type="InterPro" id="IPR002110">
    <property type="entry name" value="Ankyrin_rpt"/>
</dbReference>
<name>A0AAU7Q9C1_9GAMM</name>
<dbReference type="AlphaFoldDB" id="A0AAU7Q9C1"/>
<protein>
    <submittedName>
        <fullName evidence="4">Ankyrin repeat domain-containing F-box protein</fullName>
    </submittedName>
</protein>
<dbReference type="Pfam" id="PF00646">
    <property type="entry name" value="F-box"/>
    <property type="match status" value="1"/>
</dbReference>
<dbReference type="InterPro" id="IPR036770">
    <property type="entry name" value="Ankyrin_rpt-contain_sf"/>
</dbReference>
<dbReference type="InterPro" id="IPR001810">
    <property type="entry name" value="F-box_dom"/>
</dbReference>
<dbReference type="Pfam" id="PF12796">
    <property type="entry name" value="Ank_2"/>
    <property type="match status" value="2"/>
</dbReference>
<accession>A0AAU7Q9C1</accession>
<proteinExistence type="predicted"/>
<dbReference type="SUPFAM" id="SSF48403">
    <property type="entry name" value="Ankyrin repeat"/>
    <property type="match status" value="1"/>
</dbReference>
<organism evidence="4">
    <name type="scientific">Acerihabitans sp. KWT182</name>
    <dbReference type="NCBI Taxonomy" id="3157919"/>
    <lineage>
        <taxon>Bacteria</taxon>
        <taxon>Pseudomonadati</taxon>
        <taxon>Pseudomonadota</taxon>
        <taxon>Gammaproteobacteria</taxon>
        <taxon>Enterobacterales</taxon>
        <taxon>Pectobacteriaceae</taxon>
        <taxon>Acerihabitans</taxon>
    </lineage>
</organism>
<evidence type="ECO:0000256" key="1">
    <source>
        <dbReference type="ARBA" id="ARBA00022737"/>
    </source>
</evidence>
<keyword evidence="2" id="KW-0040">ANK repeat</keyword>
<reference evidence="4" key="1">
    <citation type="submission" date="2024-06" db="EMBL/GenBank/DDBJ databases">
        <authorList>
            <person name="Coelho C."/>
            <person name="Bento M."/>
            <person name="Garcia E."/>
            <person name="Camelo A."/>
            <person name="Brandao I."/>
            <person name="Espirito Santo C."/>
            <person name="Trovao J."/>
            <person name="Verissimo A."/>
            <person name="Costa J."/>
            <person name="Tiago I."/>
        </authorList>
    </citation>
    <scope>NUCLEOTIDE SEQUENCE</scope>
    <source>
        <strain evidence="4">KWT182</strain>
    </source>
</reference>
<gene>
    <name evidence="4" type="ORF">ABK905_26200</name>
</gene>
<dbReference type="SMART" id="SM00248">
    <property type="entry name" value="ANK"/>
    <property type="match status" value="7"/>
</dbReference>
<dbReference type="PANTHER" id="PTHR24198">
    <property type="entry name" value="ANKYRIN REPEAT AND PROTEIN KINASE DOMAIN-CONTAINING PROTEIN"/>
    <property type="match status" value="1"/>
</dbReference>
<dbReference type="EMBL" id="CP157947">
    <property type="protein sequence ID" value="XBS69744.1"/>
    <property type="molecule type" value="Genomic_DNA"/>
</dbReference>
<evidence type="ECO:0000256" key="2">
    <source>
        <dbReference type="ARBA" id="ARBA00023043"/>
    </source>
</evidence>
<evidence type="ECO:0000259" key="3">
    <source>
        <dbReference type="PROSITE" id="PS50181"/>
    </source>
</evidence>